<reference evidence="2 3" key="1">
    <citation type="submission" date="2018-06" db="EMBL/GenBank/DDBJ databases">
        <title>WGS assembly of Brassica rapa FPsc.</title>
        <authorList>
            <person name="Bowman J."/>
            <person name="Kohchi T."/>
            <person name="Yamato K."/>
            <person name="Jenkins J."/>
            <person name="Shu S."/>
            <person name="Ishizaki K."/>
            <person name="Yamaoka S."/>
            <person name="Nishihama R."/>
            <person name="Nakamura Y."/>
            <person name="Berger F."/>
            <person name="Adam C."/>
            <person name="Aki S."/>
            <person name="Althoff F."/>
            <person name="Araki T."/>
            <person name="Arteaga-Vazquez M."/>
            <person name="Balasubrmanian S."/>
            <person name="Bauer D."/>
            <person name="Boehm C."/>
            <person name="Briginshaw L."/>
            <person name="Caballero-Perez J."/>
            <person name="Catarino B."/>
            <person name="Chen F."/>
            <person name="Chiyoda S."/>
            <person name="Chovatia M."/>
            <person name="Davies K."/>
            <person name="Delmans M."/>
            <person name="Demura T."/>
            <person name="Dierschke T."/>
            <person name="Dolan L."/>
            <person name="Dorantes-Acosta A."/>
            <person name="Eklund D."/>
            <person name="Florent S."/>
            <person name="Flores-Sandoval E."/>
            <person name="Fujiyama A."/>
            <person name="Fukuzawa H."/>
            <person name="Galik B."/>
            <person name="Grimanelli D."/>
            <person name="Grimwood J."/>
            <person name="Grossniklaus U."/>
            <person name="Hamada T."/>
            <person name="Haseloff J."/>
            <person name="Hetherington A."/>
            <person name="Higo A."/>
            <person name="Hirakawa Y."/>
            <person name="Hundley H."/>
            <person name="Ikeda Y."/>
            <person name="Inoue K."/>
            <person name="Inoue S."/>
            <person name="Ishida S."/>
            <person name="Jia Q."/>
            <person name="Kakita M."/>
            <person name="Kanazawa T."/>
            <person name="Kawai Y."/>
            <person name="Kawashima T."/>
            <person name="Kennedy M."/>
            <person name="Kinose K."/>
            <person name="Kinoshita T."/>
            <person name="Kohara Y."/>
            <person name="Koide E."/>
            <person name="Komatsu K."/>
            <person name="Kopischke S."/>
            <person name="Kubo M."/>
            <person name="Kyozuka J."/>
            <person name="Lagercrantz U."/>
            <person name="Lin S."/>
            <person name="Lindquist E."/>
            <person name="Lipzen A."/>
            <person name="Lu C."/>
            <person name="Luna E."/>
            <person name="Martienssen R."/>
            <person name="Minamino N."/>
            <person name="Mizutani M."/>
            <person name="Mizutani M."/>
            <person name="Mochizuki N."/>
            <person name="Monte I."/>
            <person name="Mosher R."/>
            <person name="Nagasaki H."/>
            <person name="Nakagami H."/>
            <person name="Naramoto S."/>
            <person name="Nishitani K."/>
            <person name="Ohtani M."/>
            <person name="Okamoto T."/>
            <person name="Okumura M."/>
            <person name="Phillips J."/>
            <person name="Pollak B."/>
            <person name="Reinders A."/>
            <person name="Roevekamp M."/>
            <person name="Sano R."/>
            <person name="Sawa S."/>
            <person name="Schmid M."/>
            <person name="Shirakawa M."/>
            <person name="Solano R."/>
            <person name="Spunde A."/>
            <person name="Suetsugu N."/>
            <person name="Sugano S."/>
            <person name="Sugiyama A."/>
            <person name="Sun R."/>
            <person name="Suzuki Y."/>
            <person name="Takenaka M."/>
            <person name="Takezawa D."/>
            <person name="Tomogane H."/>
            <person name="Tsuzuki M."/>
            <person name="Ueda T."/>
            <person name="Umeda M."/>
            <person name="Ward J."/>
            <person name="Watanabe Y."/>
            <person name="Yazaki K."/>
            <person name="Yokoyama R."/>
            <person name="Yoshitake Y."/>
            <person name="Yotsui I."/>
            <person name="Zachgo S."/>
            <person name="Schmutz J."/>
        </authorList>
    </citation>
    <scope>NUCLEOTIDE SEQUENCE [LARGE SCALE GENOMIC DNA]</scope>
    <source>
        <strain evidence="3">cv. B-3</strain>
    </source>
</reference>
<feature type="region of interest" description="Disordered" evidence="1">
    <location>
        <begin position="1"/>
        <end position="38"/>
    </location>
</feature>
<feature type="compositionally biased region" description="Polar residues" evidence="1">
    <location>
        <begin position="508"/>
        <end position="520"/>
    </location>
</feature>
<feature type="region of interest" description="Disordered" evidence="1">
    <location>
        <begin position="492"/>
        <end position="616"/>
    </location>
</feature>
<organism evidence="2 3">
    <name type="scientific">Brassica campestris</name>
    <name type="common">Field mustard</name>
    <dbReference type="NCBI Taxonomy" id="3711"/>
    <lineage>
        <taxon>Eukaryota</taxon>
        <taxon>Viridiplantae</taxon>
        <taxon>Streptophyta</taxon>
        <taxon>Embryophyta</taxon>
        <taxon>Tracheophyta</taxon>
        <taxon>Spermatophyta</taxon>
        <taxon>Magnoliopsida</taxon>
        <taxon>eudicotyledons</taxon>
        <taxon>Gunneridae</taxon>
        <taxon>Pentapetalae</taxon>
        <taxon>rosids</taxon>
        <taxon>malvids</taxon>
        <taxon>Brassicales</taxon>
        <taxon>Brassicaceae</taxon>
        <taxon>Brassiceae</taxon>
        <taxon>Brassica</taxon>
    </lineage>
</organism>
<gene>
    <name evidence="2" type="ORF">BRARA_E03460</name>
</gene>
<feature type="non-terminal residue" evidence="2">
    <location>
        <position position="1"/>
    </location>
</feature>
<dbReference type="AlphaFoldDB" id="A0A397ZGC1"/>
<evidence type="ECO:0000313" key="2">
    <source>
        <dbReference type="EMBL" id="RID64531.1"/>
    </source>
</evidence>
<dbReference type="Proteomes" id="UP000264353">
    <property type="component" value="Chromosome A5"/>
</dbReference>
<feature type="region of interest" description="Disordered" evidence="1">
    <location>
        <begin position="403"/>
        <end position="424"/>
    </location>
</feature>
<dbReference type="PANTHER" id="PTHR21402:SF12">
    <property type="entry name" value="CHHC U11-48K-TYPE DOMAIN-CONTAINING PROTEIN"/>
    <property type="match status" value="1"/>
</dbReference>
<dbReference type="EMBL" id="CM010632">
    <property type="protein sequence ID" value="RID64531.1"/>
    <property type="molecule type" value="Genomic_DNA"/>
</dbReference>
<proteinExistence type="predicted"/>
<feature type="compositionally biased region" description="Polar residues" evidence="1">
    <location>
        <begin position="553"/>
        <end position="573"/>
    </location>
</feature>
<dbReference type="PANTHER" id="PTHR21402">
    <property type="entry name" value="GAMETOCYTE SPECIFIC FACTOR 1-RELATED"/>
    <property type="match status" value="1"/>
</dbReference>
<protein>
    <recommendedName>
        <fullName evidence="4">CHHC U11-48K-type domain-containing protein</fullName>
    </recommendedName>
</protein>
<feature type="compositionally biased region" description="Basic and acidic residues" evidence="1">
    <location>
        <begin position="574"/>
        <end position="616"/>
    </location>
</feature>
<accession>A0A397ZGC1</accession>
<sequence>PNPNFFHRAPPPLNSNPNFFLRPPPPLQTPNTYSIAPSPPPIREISGTLFSLQSLLSECQRTLDSLSQNLSLDHSSPLHKDEALFLHSLRCPNPLDLTPLLGSFSSYRNTLELPCESELNCDLCFSLDDVTEFGNNFFYDDCPGAVNFSELDGKTRRFTLPTVLLSVECSEFEGSSVLEKSSRLLPSDVCVIKGEIGGWRDYPISYSYSVVCSILSSEAVEMNGLSTWILVNSTRYGVIIDAYMRDHVFLLFRLCMKAVVKEASGFMIESDANVGGEQSCKSRTFECPALFRVLSSLASQLAVLYGEGNGKFFALDMLKHCIEVSASQIMLFRSPESSGVLKDLDDAKFGNEGVKMKNSFGKQSSGDKVGKALDTSLVISVSRVAAAVAVVAELGVMTAKDDEERKGRPNYRPIIDHDGLPRQRLSNQDMNKMKTREELLAEERDYKRRRMSYRGNKVKGTPRQVLSGMIEEFTEEVKIAGGIGCFEKGMPLHSSSSISKGQKESDLGYSSVSTTLTDASPRSYKQRKGENSEYPVEIRTNTDKGNLYEEYDSGTSSERQQKMMNSQGPNDVGSSREKSSSDYKTKRDDRYDRSSWEPTKTKRDDRYDRSSREPSKTKMNLARLKWIVSIFKVRLKEIEVKRNQVIRLVFSSPVLKKPSETATYKQTTELE</sequence>
<dbReference type="InterPro" id="IPR051591">
    <property type="entry name" value="UPF0224_FAM112_RNA_Proc"/>
</dbReference>
<feature type="compositionally biased region" description="Pro residues" evidence="1">
    <location>
        <begin position="1"/>
        <end position="14"/>
    </location>
</feature>
<name>A0A397ZGC1_BRACM</name>
<evidence type="ECO:0000313" key="3">
    <source>
        <dbReference type="Proteomes" id="UP000264353"/>
    </source>
</evidence>
<evidence type="ECO:0008006" key="4">
    <source>
        <dbReference type="Google" id="ProtNLM"/>
    </source>
</evidence>
<evidence type="ECO:0000256" key="1">
    <source>
        <dbReference type="SAM" id="MobiDB-lite"/>
    </source>
</evidence>